<dbReference type="eggNOG" id="COG1044">
    <property type="taxonomic scope" value="Bacteria"/>
</dbReference>
<evidence type="ECO:0000313" key="4">
    <source>
        <dbReference type="Proteomes" id="UP000002774"/>
    </source>
</evidence>
<reference evidence="3" key="1">
    <citation type="submission" date="2011-09" db="EMBL/GenBank/DDBJ databases">
        <title>The permanent draft genome of Mucilaginibacter paludis DSM 18603.</title>
        <authorList>
            <consortium name="US DOE Joint Genome Institute (JGI-PGF)"/>
            <person name="Lucas S."/>
            <person name="Han J."/>
            <person name="Lapidus A."/>
            <person name="Bruce D."/>
            <person name="Goodwin L."/>
            <person name="Pitluck S."/>
            <person name="Peters L."/>
            <person name="Kyrpides N."/>
            <person name="Mavromatis K."/>
            <person name="Ivanova N."/>
            <person name="Mikhailova N."/>
            <person name="Held B."/>
            <person name="Detter J.C."/>
            <person name="Tapia R."/>
            <person name="Han C."/>
            <person name="Land M."/>
            <person name="Hauser L."/>
            <person name="Markowitz V."/>
            <person name="Cheng J.-F."/>
            <person name="Hugenholtz P."/>
            <person name="Woyke T."/>
            <person name="Wu D."/>
            <person name="Tindall B."/>
            <person name="Brambilla E."/>
            <person name="Klenk H.-P."/>
            <person name="Eisen J.A."/>
        </authorList>
    </citation>
    <scope>NUCLEOTIDE SEQUENCE [LARGE SCALE GENOMIC DNA]</scope>
    <source>
        <strain evidence="3">DSM 18603</strain>
    </source>
</reference>
<proteinExistence type="predicted"/>
<feature type="chain" id="PRO_5003558134" description="DUF4842 domain-containing protein" evidence="1">
    <location>
        <begin position="24"/>
        <end position="731"/>
    </location>
</feature>
<dbReference type="eggNOG" id="COG3210">
    <property type="taxonomic scope" value="Bacteria"/>
</dbReference>
<sequence>MKKTLLAAAFLGLFAVTSCKKSANGPDTSTNTVNSINDIVVPSGFNWESSRNVTFNISVADTRFDTPTKKATFKIAIYNADPFAGTALTPVAVGSASTTAPFSTKLYLSTQINTVYIMKTAPDNSSIVQKQTLTSTSVALTLGAVDPTYVVSSTAASKQVTANPTSPDCSSGNPVNITASRSGLDMNSGDLYCVTADNVTIGLQNVNGGTLRICGNNVTVTGNLGSNGALVITSGHSATFTGNLNSSNASVTNFGTLTIPGNRADAGGFYNYGVCNIGGDCNMNGGSTFVNGGTLNIGGGWQGGTSNTATNNGTMVVNTNFQTNGTPFINNCSLYVKQNYLQSSATVQNYSLIKVDATTTLNDNVELGLYNGAMLLTNNIIVNGKIIGYGTTSLVKITGTTGFQNGGSVISNVQVYATQDLSSYSNRITSGATLGNSVYIPVTGCNSVGNGSPAIVDTDGDGVADNLDAYPNDPTKAYNITGATGTVAFEDLWPSKGDFDMNDLVMAYNYALVTNAANNVVTVTGNYTLLATGGTFGNAFGIEFPVSAANASGLKITNSSGVQSSGLFEAGQSKAVVILFTSMRSEMPTWNTKPGDIVSPAKTYSITFNVANGTSISSFGQDAYNPFIYNTTRGHEIHLSGKTPTTLADASLFGTADDNTSVAASRYYVTKTGLPYAINVPATFNYPTETTDITKAYSHFADWAVSGGASYTDWYSNVASGYRVTGNIFTK</sequence>
<dbReference type="Proteomes" id="UP000002774">
    <property type="component" value="Chromosome"/>
</dbReference>
<dbReference type="OrthoDB" id="1204817at2"/>
<evidence type="ECO:0000256" key="1">
    <source>
        <dbReference type="SAM" id="SignalP"/>
    </source>
</evidence>
<dbReference type="PROSITE" id="PS51257">
    <property type="entry name" value="PROKAR_LIPOPROTEIN"/>
    <property type="match status" value="1"/>
</dbReference>
<dbReference type="NCBIfam" id="TIGR04456">
    <property type="entry name" value="LruC_dom"/>
    <property type="match status" value="1"/>
</dbReference>
<protein>
    <recommendedName>
        <fullName evidence="2">DUF4842 domain-containing protein</fullName>
    </recommendedName>
</protein>
<dbReference type="HOGENOM" id="CLU_020783_0_0_10"/>
<keyword evidence="4" id="KW-1185">Reference proteome</keyword>
<accession>H1Y079</accession>
<feature type="domain" description="DUF4842" evidence="2">
    <location>
        <begin position="518"/>
        <end position="715"/>
    </location>
</feature>
<name>H1Y079_9SPHI</name>
<organism evidence="3 4">
    <name type="scientific">Mucilaginibacter paludis DSM 18603</name>
    <dbReference type="NCBI Taxonomy" id="714943"/>
    <lineage>
        <taxon>Bacteria</taxon>
        <taxon>Pseudomonadati</taxon>
        <taxon>Bacteroidota</taxon>
        <taxon>Sphingobacteriia</taxon>
        <taxon>Sphingobacteriales</taxon>
        <taxon>Sphingobacteriaceae</taxon>
        <taxon>Mucilaginibacter</taxon>
    </lineage>
</organism>
<gene>
    <name evidence="3" type="ORF">Mucpa_3896</name>
</gene>
<dbReference type="RefSeq" id="WP_008508687.1">
    <property type="nucleotide sequence ID" value="NZ_CM001403.1"/>
</dbReference>
<dbReference type="AlphaFoldDB" id="H1Y079"/>
<evidence type="ECO:0000259" key="2">
    <source>
        <dbReference type="Pfam" id="PF16130"/>
    </source>
</evidence>
<evidence type="ECO:0000313" key="3">
    <source>
        <dbReference type="EMBL" id="EHQ27988.1"/>
    </source>
</evidence>
<keyword evidence="1" id="KW-0732">Signal</keyword>
<dbReference type="STRING" id="714943.Mucpa_3896"/>
<dbReference type="InterPro" id="IPR032295">
    <property type="entry name" value="DUF4842"/>
</dbReference>
<dbReference type="InterPro" id="IPR031025">
    <property type="entry name" value="LruC_dom"/>
</dbReference>
<feature type="signal peptide" evidence="1">
    <location>
        <begin position="1"/>
        <end position="23"/>
    </location>
</feature>
<dbReference type="EMBL" id="CM001403">
    <property type="protein sequence ID" value="EHQ27988.1"/>
    <property type="molecule type" value="Genomic_DNA"/>
</dbReference>
<dbReference type="Pfam" id="PF16130">
    <property type="entry name" value="DUF4842"/>
    <property type="match status" value="1"/>
</dbReference>